<dbReference type="InterPro" id="IPR052895">
    <property type="entry name" value="HetReg/Transcr_Mod"/>
</dbReference>
<dbReference type="Proteomes" id="UP000244855">
    <property type="component" value="Unassembled WGS sequence"/>
</dbReference>
<evidence type="ECO:0000313" key="3">
    <source>
        <dbReference type="Proteomes" id="UP000244855"/>
    </source>
</evidence>
<dbReference type="PANTHER" id="PTHR24148:SF64">
    <property type="entry name" value="HETEROKARYON INCOMPATIBILITY DOMAIN-CONTAINING PROTEIN"/>
    <property type="match status" value="1"/>
</dbReference>
<dbReference type="PANTHER" id="PTHR24148">
    <property type="entry name" value="ANKYRIN REPEAT DOMAIN-CONTAINING PROTEIN 39 HOMOLOG-RELATED"/>
    <property type="match status" value="1"/>
</dbReference>
<sequence length="794" mass="91054">MAEQPGTLERVRNRLQPLIAQQLSEGGPVRKSKEIFAAVRSDEYRYQDLPTPSCIRLLQIERAAPAEPIHCKLETVDLVHNPAFTALSYSWLEDRSVISLFKPDTALNSKFWLRQSGWVAGQTFKALLGHREYICEEELLSKNAELQKEQHTVTDSGRSAQTQTIFCDGKSMAIQPNLYNALLHLRQTRPGRYWIDAVSINQKDTWERSAQVQMMDKIYQSAVEVVVWLGDVPMLLIPGLEKLHEKFTPKSGKSPFDPEKNRSKSSKVEMAAIWLLTRRWFRRLWVRFSGSFRNRAWHNSLLTAFVPLWATHVKMIPKMLDSTSFFLNGGRWTVREWLDMTMGRKGTDPRDVIFAGLSLLDPKSVAIDQSLQLFQGRSSSEPAHPKLWSLLHADYNVDKSFVLLNLSACLLTHWNLDVLFSIALRYRMRPEYSTDWQLTAFELPSWMPNPSHWTANRTNIAKPLYILSNPACGYFPFPQSVQDIGPKFSADGKTLFVTAVNLDNITEHHRLMELDDSAPVVEGLLDWVLRFVPPINPITKKPGLEAFFRVLLSQYRPKKTLVDLSDADLLIVGCLFIDMFLLDHLSKLAEQEPTQPKVGGSSKMRPQDVEDVRAKYAELKAKHPNVPWLISPHEDKPTEDDIRQYLSNNFESKEFVTRVHNWFKDMDIMKTSVHDWLRLSVFITKKGYIGIGQNALRDGDEVFLIEGGTMPYIFAHVDETLRRKAREIRKRLDDKDIKTPEFVRGRLTKELAEVDDKLGSRDGWQLVGETYVAGVMNGEIASQMEAQAQRYALI</sequence>
<organism evidence="2 3">
    <name type="scientific">Periconia macrospinosa</name>
    <dbReference type="NCBI Taxonomy" id="97972"/>
    <lineage>
        <taxon>Eukaryota</taxon>
        <taxon>Fungi</taxon>
        <taxon>Dikarya</taxon>
        <taxon>Ascomycota</taxon>
        <taxon>Pezizomycotina</taxon>
        <taxon>Dothideomycetes</taxon>
        <taxon>Pleosporomycetidae</taxon>
        <taxon>Pleosporales</taxon>
        <taxon>Massarineae</taxon>
        <taxon>Periconiaceae</taxon>
        <taxon>Periconia</taxon>
    </lineage>
</organism>
<name>A0A2V1DPM1_9PLEO</name>
<evidence type="ECO:0000259" key="1">
    <source>
        <dbReference type="Pfam" id="PF06985"/>
    </source>
</evidence>
<keyword evidence="3" id="KW-1185">Reference proteome</keyword>
<gene>
    <name evidence="2" type="ORF">DM02DRAFT_655998</name>
</gene>
<reference evidence="2 3" key="1">
    <citation type="journal article" date="2018" name="Sci. Rep.">
        <title>Comparative genomics provides insights into the lifestyle and reveals functional heterogeneity of dark septate endophytic fungi.</title>
        <authorList>
            <person name="Knapp D.G."/>
            <person name="Nemeth J.B."/>
            <person name="Barry K."/>
            <person name="Hainaut M."/>
            <person name="Henrissat B."/>
            <person name="Johnson J."/>
            <person name="Kuo A."/>
            <person name="Lim J.H.P."/>
            <person name="Lipzen A."/>
            <person name="Nolan M."/>
            <person name="Ohm R.A."/>
            <person name="Tamas L."/>
            <person name="Grigoriev I.V."/>
            <person name="Spatafora J.W."/>
            <person name="Nagy L.G."/>
            <person name="Kovacs G.M."/>
        </authorList>
    </citation>
    <scope>NUCLEOTIDE SEQUENCE [LARGE SCALE GENOMIC DNA]</scope>
    <source>
        <strain evidence="2 3">DSE2036</strain>
    </source>
</reference>
<accession>A0A2V1DPM1</accession>
<evidence type="ECO:0000313" key="2">
    <source>
        <dbReference type="EMBL" id="PVH99821.1"/>
    </source>
</evidence>
<feature type="domain" description="Heterokaryon incompatibility" evidence="1">
    <location>
        <begin position="157"/>
        <end position="286"/>
    </location>
</feature>
<dbReference type="Pfam" id="PF06985">
    <property type="entry name" value="HET"/>
    <property type="match status" value="1"/>
</dbReference>
<dbReference type="EMBL" id="KZ805384">
    <property type="protein sequence ID" value="PVH99821.1"/>
    <property type="molecule type" value="Genomic_DNA"/>
</dbReference>
<dbReference type="OrthoDB" id="3800302at2759"/>
<protein>
    <submittedName>
        <fullName evidence="2">HET-domain-containing protein</fullName>
    </submittedName>
</protein>
<proteinExistence type="predicted"/>
<dbReference type="InterPro" id="IPR010730">
    <property type="entry name" value="HET"/>
</dbReference>
<dbReference type="AlphaFoldDB" id="A0A2V1DPM1"/>